<dbReference type="AlphaFoldDB" id="A0A916RP59"/>
<proteinExistence type="predicted"/>
<dbReference type="Gene3D" id="3.40.50.1820">
    <property type="entry name" value="alpha/beta hydrolase"/>
    <property type="match status" value="1"/>
</dbReference>
<dbReference type="InterPro" id="IPR026968">
    <property type="entry name" value="PcaD/CatD"/>
</dbReference>
<dbReference type="PANTHER" id="PTHR43798:SF31">
    <property type="entry name" value="AB HYDROLASE SUPERFAMILY PROTEIN YCLE"/>
    <property type="match status" value="1"/>
</dbReference>
<dbReference type="InterPro" id="IPR029058">
    <property type="entry name" value="AB_hydrolase_fold"/>
</dbReference>
<dbReference type="GO" id="GO:0047570">
    <property type="term" value="F:3-oxoadipate enol-lactonase activity"/>
    <property type="evidence" value="ECO:0007669"/>
    <property type="project" value="InterPro"/>
</dbReference>
<dbReference type="PANTHER" id="PTHR43798">
    <property type="entry name" value="MONOACYLGLYCEROL LIPASE"/>
    <property type="match status" value="1"/>
</dbReference>
<dbReference type="InterPro" id="IPR000073">
    <property type="entry name" value="AB_hydrolase_1"/>
</dbReference>
<dbReference type="InterPro" id="IPR050266">
    <property type="entry name" value="AB_hydrolase_sf"/>
</dbReference>
<keyword evidence="4" id="KW-1185">Reference proteome</keyword>
<dbReference type="EMBL" id="BMKB01000007">
    <property type="protein sequence ID" value="GGA61581.1"/>
    <property type="molecule type" value="Genomic_DNA"/>
</dbReference>
<sequence length="266" mass="28709">MQFITLNGINLHFQVTGLGDGKPVLVFINSLGTDFRIWREVVAELADQFAIVTYDKRGHGLSDLGEPPYRMADHASDLAALLDHLGVEKAIICGLSIGGQIAQQLYADRPDLISALIFCGTAARIGDSDFWHQRIGNIEANGLEAVADGILERWFTPQFRDPANVKFPGYRTMLVRQPVAGYVGSCAAIAAFDMREKAGQIAVPTLCVVGDQDGATPPEMVKDFAKAIPGARFEIVAGAGHIPCVETPEQLSGLIGDFTAKIAWEQ</sequence>
<dbReference type="SUPFAM" id="SSF53474">
    <property type="entry name" value="alpha/beta-Hydrolases"/>
    <property type="match status" value="1"/>
</dbReference>
<protein>
    <submittedName>
        <fullName evidence="3">3-oxoadipate enol-lactonase</fullName>
    </submittedName>
</protein>
<dbReference type="Pfam" id="PF00561">
    <property type="entry name" value="Abhydrolase_1"/>
    <property type="match status" value="1"/>
</dbReference>
<evidence type="ECO:0000313" key="3">
    <source>
        <dbReference type="EMBL" id="GGA61581.1"/>
    </source>
</evidence>
<reference evidence="3 4" key="1">
    <citation type="journal article" date="2014" name="Int. J. Syst. Evol. Microbiol.">
        <title>Complete genome sequence of Corynebacterium casei LMG S-19264T (=DSM 44701T), isolated from a smear-ripened cheese.</title>
        <authorList>
            <consortium name="US DOE Joint Genome Institute (JGI-PGF)"/>
            <person name="Walter F."/>
            <person name="Albersmeier A."/>
            <person name="Kalinowski J."/>
            <person name="Ruckert C."/>
        </authorList>
    </citation>
    <scope>NUCLEOTIDE SEQUENCE [LARGE SCALE GENOMIC DNA]</scope>
    <source>
        <strain evidence="3 4">CGMCC 1.15896</strain>
    </source>
</reference>
<dbReference type="GO" id="GO:0016020">
    <property type="term" value="C:membrane"/>
    <property type="evidence" value="ECO:0007669"/>
    <property type="project" value="TreeGrafter"/>
</dbReference>
<evidence type="ECO:0000259" key="2">
    <source>
        <dbReference type="Pfam" id="PF00561"/>
    </source>
</evidence>
<feature type="domain" description="AB hydrolase-1" evidence="2">
    <location>
        <begin position="23"/>
        <end position="246"/>
    </location>
</feature>
<comment type="caution">
    <text evidence="3">The sequence shown here is derived from an EMBL/GenBank/DDBJ whole genome shotgun (WGS) entry which is preliminary data.</text>
</comment>
<evidence type="ECO:0000313" key="4">
    <source>
        <dbReference type="Proteomes" id="UP000596977"/>
    </source>
</evidence>
<dbReference type="OrthoDB" id="9793083at2"/>
<gene>
    <name evidence="3" type="primary">pcaD</name>
    <name evidence="3" type="ORF">GCM10011499_34890</name>
</gene>
<accession>A0A916RP59</accession>
<dbReference type="RefSeq" id="WP_127071702.1">
    <property type="nucleotide sequence ID" value="NZ_BMKB01000007.1"/>
</dbReference>
<organism evidence="3 4">
    <name type="scientific">Pelagibacterium lentulum</name>
    <dbReference type="NCBI Taxonomy" id="2029865"/>
    <lineage>
        <taxon>Bacteria</taxon>
        <taxon>Pseudomonadati</taxon>
        <taxon>Pseudomonadota</taxon>
        <taxon>Alphaproteobacteria</taxon>
        <taxon>Hyphomicrobiales</taxon>
        <taxon>Devosiaceae</taxon>
        <taxon>Pelagibacterium</taxon>
    </lineage>
</organism>
<keyword evidence="1" id="KW-0378">Hydrolase</keyword>
<dbReference type="Proteomes" id="UP000596977">
    <property type="component" value="Unassembled WGS sequence"/>
</dbReference>
<name>A0A916RP59_9HYPH</name>
<evidence type="ECO:0000256" key="1">
    <source>
        <dbReference type="ARBA" id="ARBA00022801"/>
    </source>
</evidence>
<dbReference type="GO" id="GO:0042952">
    <property type="term" value="P:beta-ketoadipate pathway"/>
    <property type="evidence" value="ECO:0007669"/>
    <property type="project" value="InterPro"/>
</dbReference>
<dbReference type="NCBIfam" id="TIGR02427">
    <property type="entry name" value="protocat_pcaD"/>
    <property type="match status" value="1"/>
</dbReference>